<dbReference type="InterPro" id="IPR036457">
    <property type="entry name" value="PPM-type-like_dom_sf"/>
</dbReference>
<organism evidence="2 3">
    <name type="scientific">Marivita hallyeonensis</name>
    <dbReference type="NCBI Taxonomy" id="996342"/>
    <lineage>
        <taxon>Bacteria</taxon>
        <taxon>Pseudomonadati</taxon>
        <taxon>Pseudomonadota</taxon>
        <taxon>Alphaproteobacteria</taxon>
        <taxon>Rhodobacterales</taxon>
        <taxon>Roseobacteraceae</taxon>
        <taxon>Marivita</taxon>
    </lineage>
</organism>
<dbReference type="CDD" id="cd00143">
    <property type="entry name" value="PP2Cc"/>
    <property type="match status" value="1"/>
</dbReference>
<dbReference type="SUPFAM" id="SSF81606">
    <property type="entry name" value="PP2C-like"/>
    <property type="match status" value="1"/>
</dbReference>
<name>A0A1M5RXM2_9RHOB</name>
<dbReference type="Proteomes" id="UP000184221">
    <property type="component" value="Unassembled WGS sequence"/>
</dbReference>
<dbReference type="STRING" id="996342.SAMN05443551_1932"/>
<evidence type="ECO:0000313" key="2">
    <source>
        <dbReference type="EMBL" id="SHH31117.1"/>
    </source>
</evidence>
<evidence type="ECO:0000259" key="1">
    <source>
        <dbReference type="PROSITE" id="PS51746"/>
    </source>
</evidence>
<dbReference type="InterPro" id="IPR001932">
    <property type="entry name" value="PPM-type_phosphatase-like_dom"/>
</dbReference>
<dbReference type="SMART" id="SM00332">
    <property type="entry name" value="PP2Cc"/>
    <property type="match status" value="1"/>
</dbReference>
<feature type="domain" description="PPM-type phosphatase" evidence="1">
    <location>
        <begin position="17"/>
        <end position="268"/>
    </location>
</feature>
<reference evidence="2 3" key="1">
    <citation type="submission" date="2016-11" db="EMBL/GenBank/DDBJ databases">
        <authorList>
            <person name="Jaros S."/>
            <person name="Januszkiewicz K."/>
            <person name="Wedrychowicz H."/>
        </authorList>
    </citation>
    <scope>NUCLEOTIDE SEQUENCE [LARGE SCALE GENOMIC DNA]</scope>
    <source>
        <strain evidence="2 3">DSM 29431</strain>
    </source>
</reference>
<gene>
    <name evidence="2" type="ORF">SAMN05443551_1932</name>
</gene>
<dbReference type="AlphaFoldDB" id="A0A1M5RXM2"/>
<dbReference type="EMBL" id="FQXC01000002">
    <property type="protein sequence ID" value="SHH31117.1"/>
    <property type="molecule type" value="Genomic_DNA"/>
</dbReference>
<dbReference type="SMART" id="SM00331">
    <property type="entry name" value="PP2C_SIG"/>
    <property type="match status" value="1"/>
</dbReference>
<dbReference type="Gene3D" id="3.60.40.10">
    <property type="entry name" value="PPM-type phosphatase domain"/>
    <property type="match status" value="1"/>
</dbReference>
<dbReference type="OrthoDB" id="9801841at2"/>
<protein>
    <submittedName>
        <fullName evidence="2">Protein phosphatase</fullName>
    </submittedName>
</protein>
<evidence type="ECO:0000313" key="3">
    <source>
        <dbReference type="Proteomes" id="UP000184221"/>
    </source>
</evidence>
<dbReference type="PROSITE" id="PS51746">
    <property type="entry name" value="PPM_2"/>
    <property type="match status" value="1"/>
</dbReference>
<dbReference type="Pfam" id="PF13672">
    <property type="entry name" value="PP2C_2"/>
    <property type="match status" value="1"/>
</dbReference>
<accession>A0A1M5RXM2</accession>
<proteinExistence type="predicted"/>
<keyword evidence="3" id="KW-1185">Reference proteome</keyword>
<sequence>MTRNSLARRMRSTDKLACDAVTLLNQGRRERQEDAVASDFPEGSDVGFAVLGDGMGGHTSGEIASNIVVSEVFRRIKAYATDPDLLETRISDILHEATAHANASVGEYTLTKPETHGMGTTLLAPVVVQDRLYWISIGDSPLYIFRQDRLFRLNQIHTLRGQLEYLVDNNLVDPEDAMASDQNCLTSAIVGQEIAQIDCSDAPIALYEGDIVIAASDGLNYLADEEISDVLFQVQDASAAIIGKALMTQITHLDDPDQDNVACCVMKFSPAPRMPIESPVASVDAHCASPNTVVATLDRTTQEVEYEASMRKRS</sequence>